<evidence type="ECO:0000313" key="4">
    <source>
        <dbReference type="Proteomes" id="UP000799324"/>
    </source>
</evidence>
<evidence type="ECO:0000313" key="3">
    <source>
        <dbReference type="EMBL" id="KAF2651996.1"/>
    </source>
</evidence>
<accession>A0A6A6SW97</accession>
<evidence type="ECO:0000256" key="1">
    <source>
        <dbReference type="SAM" id="MobiDB-lite"/>
    </source>
</evidence>
<protein>
    <recommendedName>
        <fullName evidence="2">DUF7918 domain-containing protein</fullName>
    </recommendedName>
</protein>
<organism evidence="3 4">
    <name type="scientific">Lophiostoma macrostomum CBS 122681</name>
    <dbReference type="NCBI Taxonomy" id="1314788"/>
    <lineage>
        <taxon>Eukaryota</taxon>
        <taxon>Fungi</taxon>
        <taxon>Dikarya</taxon>
        <taxon>Ascomycota</taxon>
        <taxon>Pezizomycotina</taxon>
        <taxon>Dothideomycetes</taxon>
        <taxon>Pleosporomycetidae</taxon>
        <taxon>Pleosporales</taxon>
        <taxon>Lophiostomataceae</taxon>
        <taxon>Lophiostoma</taxon>
    </lineage>
</organism>
<dbReference type="Proteomes" id="UP000799324">
    <property type="component" value="Unassembled WGS sequence"/>
</dbReference>
<name>A0A6A6SW97_9PLEO</name>
<dbReference type="InterPro" id="IPR057678">
    <property type="entry name" value="DUF7918"/>
</dbReference>
<feature type="region of interest" description="Disordered" evidence="1">
    <location>
        <begin position="231"/>
        <end position="376"/>
    </location>
</feature>
<dbReference type="EMBL" id="MU004412">
    <property type="protein sequence ID" value="KAF2651996.1"/>
    <property type="molecule type" value="Genomic_DNA"/>
</dbReference>
<dbReference type="OrthoDB" id="436496at2759"/>
<sequence>MPTYRGINIELHSQYDIETLPEYYPPSQEYCDRNGVDAQVPALVDDATSTCSVYVPVFPGSQFWINYSVSPPVPEDQQFLFKLFINEEHIVSWSCSKDEEWKGKTMFGLYEKDDEGGGRKRIEKRVFCFTPPDRRDGEWKDVTDPFDMQACVEICVHRAHARKRIAREVEQYASTPHAREPRGINLVNAGRVGVDQPKRFYKFALIDPTDQPFARFRYFYRTWEQLENVGVLGNEEQGEDEDEDEDESKDSEVPVKETAVPDPEKRPKDRVQLRGGDHEDVFTNVSLSDNEDCAASTPQAYVPSGARGRKGDEPYKSKEQELPKSDRATPRSYRLSVPPSLRLDPPHPQPDKDLPSIPPKSEPFSPTGYRPHPAYPVEDWVARTPSPVKSLRDGISTPQLGRRRAFTASSLINVVTSAWKRRGTPSSEVSNESSRTGSRNVS</sequence>
<feature type="compositionally biased region" description="Basic and acidic residues" evidence="1">
    <location>
        <begin position="262"/>
        <end position="281"/>
    </location>
</feature>
<feature type="compositionally biased region" description="Basic and acidic residues" evidence="1">
    <location>
        <begin position="309"/>
        <end position="329"/>
    </location>
</feature>
<feature type="compositionally biased region" description="Polar residues" evidence="1">
    <location>
        <begin position="424"/>
        <end position="442"/>
    </location>
</feature>
<feature type="domain" description="DUF7918" evidence="2">
    <location>
        <begin position="44"/>
        <end position="231"/>
    </location>
</feature>
<evidence type="ECO:0000259" key="2">
    <source>
        <dbReference type="Pfam" id="PF25534"/>
    </source>
</evidence>
<feature type="region of interest" description="Disordered" evidence="1">
    <location>
        <begin position="418"/>
        <end position="442"/>
    </location>
</feature>
<keyword evidence="4" id="KW-1185">Reference proteome</keyword>
<dbReference type="Pfam" id="PF25534">
    <property type="entry name" value="DUF7918"/>
    <property type="match status" value="1"/>
</dbReference>
<proteinExistence type="predicted"/>
<feature type="compositionally biased region" description="Acidic residues" evidence="1">
    <location>
        <begin position="236"/>
        <end position="249"/>
    </location>
</feature>
<dbReference type="AlphaFoldDB" id="A0A6A6SW97"/>
<gene>
    <name evidence="3" type="ORF">K491DRAFT_605768</name>
</gene>
<reference evidence="3" key="1">
    <citation type="journal article" date="2020" name="Stud. Mycol.">
        <title>101 Dothideomycetes genomes: a test case for predicting lifestyles and emergence of pathogens.</title>
        <authorList>
            <person name="Haridas S."/>
            <person name="Albert R."/>
            <person name="Binder M."/>
            <person name="Bloem J."/>
            <person name="Labutti K."/>
            <person name="Salamov A."/>
            <person name="Andreopoulos B."/>
            <person name="Baker S."/>
            <person name="Barry K."/>
            <person name="Bills G."/>
            <person name="Bluhm B."/>
            <person name="Cannon C."/>
            <person name="Castanera R."/>
            <person name="Culley D."/>
            <person name="Daum C."/>
            <person name="Ezra D."/>
            <person name="Gonzalez J."/>
            <person name="Henrissat B."/>
            <person name="Kuo A."/>
            <person name="Liang C."/>
            <person name="Lipzen A."/>
            <person name="Lutzoni F."/>
            <person name="Magnuson J."/>
            <person name="Mondo S."/>
            <person name="Nolan M."/>
            <person name="Ohm R."/>
            <person name="Pangilinan J."/>
            <person name="Park H.-J."/>
            <person name="Ramirez L."/>
            <person name="Alfaro M."/>
            <person name="Sun H."/>
            <person name="Tritt A."/>
            <person name="Yoshinaga Y."/>
            <person name="Zwiers L.-H."/>
            <person name="Turgeon B."/>
            <person name="Goodwin S."/>
            <person name="Spatafora J."/>
            <person name="Crous P."/>
            <person name="Grigoriev I."/>
        </authorList>
    </citation>
    <scope>NUCLEOTIDE SEQUENCE</scope>
    <source>
        <strain evidence="3">CBS 122681</strain>
    </source>
</reference>